<proteinExistence type="inferred from homology"/>
<dbReference type="Gene3D" id="3.90.1590.10">
    <property type="entry name" value="glutathione-dependent formaldehyde- activating enzyme (gfa)"/>
    <property type="match status" value="1"/>
</dbReference>
<sequence>MRTGRCLCGAVTFRAAELGAFGICHCRQCQRWSGGPMIAVSVPQSAMEATGPVAPRRTSGWATRARCAECGSPLWYRWDKGIDGAGDYEVPIGLFDDANGLTVRHEIFAAEKPDSFAFAGDHPRHAGPPPREDF</sequence>
<dbReference type="RefSeq" id="WP_073330830.1">
    <property type="nucleotide sequence ID" value="NZ_FQYO01000004.1"/>
</dbReference>
<evidence type="ECO:0000313" key="6">
    <source>
        <dbReference type="EMBL" id="SHJ00261.1"/>
    </source>
</evidence>
<keyword evidence="2" id="KW-0479">Metal-binding</keyword>
<keyword evidence="7" id="KW-1185">Reference proteome</keyword>
<organism evidence="6 7">
    <name type="scientific">Wenxinia saemankumensis</name>
    <dbReference type="NCBI Taxonomy" id="1447782"/>
    <lineage>
        <taxon>Bacteria</taxon>
        <taxon>Pseudomonadati</taxon>
        <taxon>Pseudomonadota</taxon>
        <taxon>Alphaproteobacteria</taxon>
        <taxon>Rhodobacterales</taxon>
        <taxon>Roseobacteraceae</taxon>
        <taxon>Wenxinia</taxon>
    </lineage>
</organism>
<evidence type="ECO:0000256" key="2">
    <source>
        <dbReference type="ARBA" id="ARBA00022723"/>
    </source>
</evidence>
<dbReference type="GO" id="GO:0016846">
    <property type="term" value="F:carbon-sulfur lyase activity"/>
    <property type="evidence" value="ECO:0007669"/>
    <property type="project" value="InterPro"/>
</dbReference>
<gene>
    <name evidence="6" type="ORF">SAMN05444417_2460</name>
</gene>
<dbReference type="SUPFAM" id="SSF51316">
    <property type="entry name" value="Mss4-like"/>
    <property type="match status" value="1"/>
</dbReference>
<dbReference type="Pfam" id="PF04828">
    <property type="entry name" value="GFA"/>
    <property type="match status" value="1"/>
</dbReference>
<evidence type="ECO:0000313" key="7">
    <source>
        <dbReference type="Proteomes" id="UP000184292"/>
    </source>
</evidence>
<dbReference type="STRING" id="1447782.SAMN05444417_2460"/>
<dbReference type="AlphaFoldDB" id="A0A1M6FRC0"/>
<dbReference type="PANTHER" id="PTHR33337:SF40">
    <property type="entry name" value="CENP-V_GFA DOMAIN-CONTAINING PROTEIN-RELATED"/>
    <property type="match status" value="1"/>
</dbReference>
<reference evidence="6 7" key="1">
    <citation type="submission" date="2016-11" db="EMBL/GenBank/DDBJ databases">
        <authorList>
            <person name="Jaros S."/>
            <person name="Januszkiewicz K."/>
            <person name="Wedrychowicz H."/>
        </authorList>
    </citation>
    <scope>NUCLEOTIDE SEQUENCE [LARGE SCALE GENOMIC DNA]</scope>
    <source>
        <strain evidence="6 7">DSM 100565</strain>
    </source>
</reference>
<dbReference type="InterPro" id="IPR006913">
    <property type="entry name" value="CENP-V/GFA"/>
</dbReference>
<evidence type="ECO:0000259" key="5">
    <source>
        <dbReference type="PROSITE" id="PS51891"/>
    </source>
</evidence>
<protein>
    <submittedName>
        <fullName evidence="6">Uncharacterized conserved protein</fullName>
    </submittedName>
</protein>
<evidence type="ECO:0000256" key="1">
    <source>
        <dbReference type="ARBA" id="ARBA00005495"/>
    </source>
</evidence>
<dbReference type="PANTHER" id="PTHR33337">
    <property type="entry name" value="GFA DOMAIN-CONTAINING PROTEIN"/>
    <property type="match status" value="1"/>
</dbReference>
<keyword evidence="3" id="KW-0862">Zinc</keyword>
<evidence type="ECO:0000256" key="4">
    <source>
        <dbReference type="ARBA" id="ARBA00023239"/>
    </source>
</evidence>
<dbReference type="Proteomes" id="UP000184292">
    <property type="component" value="Unassembled WGS sequence"/>
</dbReference>
<dbReference type="GO" id="GO:0046872">
    <property type="term" value="F:metal ion binding"/>
    <property type="evidence" value="ECO:0007669"/>
    <property type="project" value="UniProtKB-KW"/>
</dbReference>
<comment type="similarity">
    <text evidence="1">Belongs to the Gfa family.</text>
</comment>
<dbReference type="OrthoDB" id="9807246at2"/>
<dbReference type="PROSITE" id="PS51891">
    <property type="entry name" value="CENP_V_GFA"/>
    <property type="match status" value="1"/>
</dbReference>
<dbReference type="EMBL" id="FQYO01000004">
    <property type="protein sequence ID" value="SHJ00261.1"/>
    <property type="molecule type" value="Genomic_DNA"/>
</dbReference>
<feature type="domain" description="CENP-V/GFA" evidence="5">
    <location>
        <begin position="2"/>
        <end position="114"/>
    </location>
</feature>
<accession>A0A1M6FRC0</accession>
<dbReference type="InterPro" id="IPR011057">
    <property type="entry name" value="Mss4-like_sf"/>
</dbReference>
<evidence type="ECO:0000256" key="3">
    <source>
        <dbReference type="ARBA" id="ARBA00022833"/>
    </source>
</evidence>
<keyword evidence="4" id="KW-0456">Lyase</keyword>
<name>A0A1M6FRC0_9RHOB</name>